<evidence type="ECO:0000259" key="2">
    <source>
        <dbReference type="Pfam" id="PF01370"/>
    </source>
</evidence>
<dbReference type="InterPro" id="IPR001509">
    <property type="entry name" value="Epimerase_deHydtase"/>
</dbReference>
<dbReference type="AlphaFoldDB" id="A0A7T7L2E7"/>
<evidence type="ECO:0000313" key="3">
    <source>
        <dbReference type="EMBL" id="QQM45218.1"/>
    </source>
</evidence>
<feature type="domain" description="NAD-dependent epimerase/dehydratase" evidence="2">
    <location>
        <begin position="5"/>
        <end position="214"/>
    </location>
</feature>
<reference evidence="3 4" key="1">
    <citation type="submission" date="2020-12" db="EMBL/GenBank/DDBJ databases">
        <title>A novel species.</title>
        <authorList>
            <person name="Li K."/>
        </authorList>
    </citation>
    <scope>NUCLEOTIDE SEQUENCE [LARGE SCALE GENOMIC DNA]</scope>
    <source>
        <strain evidence="3 4">ZYC-3</strain>
    </source>
</reference>
<gene>
    <name evidence="3" type="ORF">JEQ17_41305</name>
</gene>
<evidence type="ECO:0000256" key="1">
    <source>
        <dbReference type="ARBA" id="ARBA00007637"/>
    </source>
</evidence>
<dbReference type="PANTHER" id="PTHR43000">
    <property type="entry name" value="DTDP-D-GLUCOSE 4,6-DEHYDRATASE-RELATED"/>
    <property type="match status" value="1"/>
</dbReference>
<dbReference type="EMBL" id="CP066831">
    <property type="protein sequence ID" value="QQM45218.1"/>
    <property type="molecule type" value="Genomic_DNA"/>
</dbReference>
<dbReference type="Pfam" id="PF01370">
    <property type="entry name" value="Epimerase"/>
    <property type="match status" value="1"/>
</dbReference>
<dbReference type="Gene3D" id="3.90.25.10">
    <property type="entry name" value="UDP-galactose 4-epimerase, domain 1"/>
    <property type="match status" value="1"/>
</dbReference>
<accession>A0A7T7L2E7</accession>
<dbReference type="Gene3D" id="3.40.50.720">
    <property type="entry name" value="NAD(P)-binding Rossmann-like Domain"/>
    <property type="match status" value="2"/>
</dbReference>
<dbReference type="SUPFAM" id="SSF51735">
    <property type="entry name" value="NAD(P)-binding Rossmann-fold domains"/>
    <property type="match status" value="1"/>
</dbReference>
<keyword evidence="4" id="KW-1185">Reference proteome</keyword>
<dbReference type="Proteomes" id="UP000595636">
    <property type="component" value="Chromosome"/>
</dbReference>
<proteinExistence type="inferred from homology"/>
<comment type="similarity">
    <text evidence="1">Belongs to the NAD(P)-dependent epimerase/dehydratase family.</text>
</comment>
<dbReference type="KEGG" id="slf:JEQ17_41305"/>
<sequence>MKIGVTGGAGFIGGHVVHELVARGHQPVIFDTAGRTAHGHPVRMGDVRDETAMCELAAHVDGIIHLAACLGTQETIKNPRPAAKTNVEGGLNFLEAIAQYGIPGVYIGVGNHWMQNTYSISKTTVERFVAMFNKERDTRCNIVRLVNAYGPRQSVAPPFGPAKVRKITPSFVCRALTGQPIEVYGDGEQVSDMVHVTDGAKALVSALEKAAEGAVLDRAVEVGPAEHHTVNEVAQLAIKAAADLGFDEVPLTHLPMRPGEIPGAQVTADTATLPLVDMSADKLVNLEDGITDVVAWYAENWLPGYRATQ</sequence>
<name>A0A7T7L2E7_9ACTN</name>
<dbReference type="InterPro" id="IPR036291">
    <property type="entry name" value="NAD(P)-bd_dom_sf"/>
</dbReference>
<evidence type="ECO:0000313" key="4">
    <source>
        <dbReference type="Proteomes" id="UP000595636"/>
    </source>
</evidence>
<organism evidence="3 4">
    <name type="scientific">Streptomyces liliifuscus</name>
    <dbReference type="NCBI Taxonomy" id="2797636"/>
    <lineage>
        <taxon>Bacteria</taxon>
        <taxon>Bacillati</taxon>
        <taxon>Actinomycetota</taxon>
        <taxon>Actinomycetes</taxon>
        <taxon>Kitasatosporales</taxon>
        <taxon>Streptomycetaceae</taxon>
        <taxon>Streptomyces</taxon>
    </lineage>
</organism>
<protein>
    <submittedName>
        <fullName evidence="3">NAD-dependent epimerase/dehydratase family protein</fullName>
    </submittedName>
</protein>
<dbReference type="RefSeq" id="WP_200400027.1">
    <property type="nucleotide sequence ID" value="NZ_CP066831.1"/>
</dbReference>